<evidence type="ECO:0000313" key="1">
    <source>
        <dbReference type="EMBL" id="GAA5795611.1"/>
    </source>
</evidence>
<name>A0ABP9XLG6_9FUNG</name>
<protein>
    <submittedName>
        <fullName evidence="1">Uncharacterized protein</fullName>
    </submittedName>
</protein>
<organism evidence="1 2">
    <name type="scientific">Helicostylum pulchrum</name>
    <dbReference type="NCBI Taxonomy" id="562976"/>
    <lineage>
        <taxon>Eukaryota</taxon>
        <taxon>Fungi</taxon>
        <taxon>Fungi incertae sedis</taxon>
        <taxon>Mucoromycota</taxon>
        <taxon>Mucoromycotina</taxon>
        <taxon>Mucoromycetes</taxon>
        <taxon>Mucorales</taxon>
        <taxon>Mucorineae</taxon>
        <taxon>Mucoraceae</taxon>
        <taxon>Helicostylum</taxon>
    </lineage>
</organism>
<accession>A0ABP9XLG6</accession>
<reference evidence="1 2" key="1">
    <citation type="submission" date="2024-04" db="EMBL/GenBank/DDBJ databases">
        <title>genome sequences of Mucor flavus KT1a and Helicostylum pulchrum KT1b strains isolation_sourced from the surface of a dry-aged beef.</title>
        <authorList>
            <person name="Toyotome T."/>
            <person name="Hosono M."/>
            <person name="Torimaru M."/>
            <person name="Fukuda K."/>
            <person name="Mikami N."/>
        </authorList>
    </citation>
    <scope>NUCLEOTIDE SEQUENCE [LARGE SCALE GENOMIC DNA]</scope>
    <source>
        <strain evidence="1 2">KT1b</strain>
    </source>
</reference>
<evidence type="ECO:0000313" key="2">
    <source>
        <dbReference type="Proteomes" id="UP001476247"/>
    </source>
</evidence>
<sequence length="611" mass="70104">MWAVSRYIFGISKAHKDYDCLDQVHYVFIVPSGWKKEIGEKLIRPIYIEAGLISEKDHSDRLLCIPEVECIFYDLQQHLHFKRGQYTVLSRVNTSPKNVVTIDLDLVRTMSTLFNFPGSKLIPYVVESRTISITPQHFSDKITAFIKTITEFTAKDDPVVHCLVQDLYENTGKLIAGMNNLVEYTNGNIETFDDSVDSRIKTEKLIDDALKTVAQNNFIRDYRFVTLTDKRGENFKQNYTLNNLIESTLAHNTLTENRKYHVASLDYISDNEPSRLFSGAALGAFETIKNCSMHCMPNISKEEKPVFSPSIIINIDILSKSTLLSFSVLNDNGYIESIYDHNHIETNNSLLSICKTWNAKPFDEKEHIFTSTFTDQDPLKNQEFILNIEQILRDSSKKKTVISVLQQRYIKNYILAYLAHVKDVILTIISNADDKNVNIGYAVSIEKIMLENLIGTKKDLQEAIYASGLINKSHESKKLVVITQGEGLLPVIKAHVKLDFPLNSYFVLAQLHEDYIQLTLNRVVTDWNTEEKEQETVVIQEEIIPITNIYKSLCTNMWEDIVEESSLIQLCDEHKSCNDSELFQLFSMGTRNKFMGGFETFISNNVRNMNR</sequence>
<dbReference type="EMBL" id="BAABUJ010000005">
    <property type="protein sequence ID" value="GAA5795611.1"/>
    <property type="molecule type" value="Genomic_DNA"/>
</dbReference>
<proteinExistence type="predicted"/>
<keyword evidence="2" id="KW-1185">Reference proteome</keyword>
<dbReference type="Proteomes" id="UP001476247">
    <property type="component" value="Unassembled WGS sequence"/>
</dbReference>
<comment type="caution">
    <text evidence="1">The sequence shown here is derived from an EMBL/GenBank/DDBJ whole genome shotgun (WGS) entry which is preliminary data.</text>
</comment>
<gene>
    <name evidence="1" type="ORF">HPULCUR_000972</name>
</gene>